<reference evidence="9 10" key="2">
    <citation type="journal article" date="2010" name="Stand. Genomic Sci.">
        <title>Complete genome sequence of Desulfohalobium retbaense type strain (HR(100)).</title>
        <authorList>
            <person name="Spring S."/>
            <person name="Nolan M."/>
            <person name="Lapidus A."/>
            <person name="Glavina Del Rio T."/>
            <person name="Copeland A."/>
            <person name="Tice H."/>
            <person name="Cheng J.F."/>
            <person name="Lucas S."/>
            <person name="Land M."/>
            <person name="Chen F."/>
            <person name="Bruce D."/>
            <person name="Goodwin L."/>
            <person name="Pitluck S."/>
            <person name="Ivanova N."/>
            <person name="Mavromatis K."/>
            <person name="Mikhailova N."/>
            <person name="Pati A."/>
            <person name="Chen A."/>
            <person name="Palaniappan K."/>
            <person name="Hauser L."/>
            <person name="Chang Y.J."/>
            <person name="Jeffries C.D."/>
            <person name="Munk C."/>
            <person name="Kiss H."/>
            <person name="Chain P."/>
            <person name="Han C."/>
            <person name="Brettin T."/>
            <person name="Detter J.C."/>
            <person name="Schuler E."/>
            <person name="Goker M."/>
            <person name="Rohde M."/>
            <person name="Bristow J."/>
            <person name="Eisen J.A."/>
            <person name="Markowitz V."/>
            <person name="Hugenholtz P."/>
            <person name="Kyrpides N.C."/>
            <person name="Klenk H.P."/>
        </authorList>
    </citation>
    <scope>NUCLEOTIDE SEQUENCE [LARGE SCALE GENOMIC DNA]</scope>
    <source>
        <strain evidence="9 10">DSM 5692</strain>
    </source>
</reference>
<comment type="pathway">
    <text evidence="1 6">Carbohydrate degradation; pentose phosphate pathway; D-ribulose 5-phosphate from D-glucose 6-phosphate (oxidative stage): step 1/3.</text>
</comment>
<dbReference type="KEGG" id="drt:Dret_2487"/>
<keyword evidence="10" id="KW-1185">Reference proteome</keyword>
<feature type="domain" description="Glucose-6-phosphate dehydrogenase NAD-binding" evidence="7">
    <location>
        <begin position="33"/>
        <end position="211"/>
    </location>
</feature>
<dbReference type="GO" id="GO:0009051">
    <property type="term" value="P:pentose-phosphate shunt, oxidative branch"/>
    <property type="evidence" value="ECO:0007669"/>
    <property type="project" value="TreeGrafter"/>
</dbReference>
<dbReference type="InterPro" id="IPR036291">
    <property type="entry name" value="NAD(P)-bd_dom_sf"/>
</dbReference>
<dbReference type="PANTHER" id="PTHR23429">
    <property type="entry name" value="GLUCOSE-6-PHOSPHATE 1-DEHYDROGENASE G6PD"/>
    <property type="match status" value="1"/>
</dbReference>
<evidence type="ECO:0000256" key="1">
    <source>
        <dbReference type="ARBA" id="ARBA00004937"/>
    </source>
</evidence>
<evidence type="ECO:0000313" key="10">
    <source>
        <dbReference type="Proteomes" id="UP000001052"/>
    </source>
</evidence>
<keyword evidence="5 6" id="KW-0119">Carbohydrate metabolism</keyword>
<evidence type="ECO:0000259" key="8">
    <source>
        <dbReference type="Pfam" id="PF02781"/>
    </source>
</evidence>
<dbReference type="eggNOG" id="COG0364">
    <property type="taxonomic scope" value="Bacteria"/>
</dbReference>
<evidence type="ECO:0000256" key="3">
    <source>
        <dbReference type="ARBA" id="ARBA00022857"/>
    </source>
</evidence>
<dbReference type="Pfam" id="PF02781">
    <property type="entry name" value="G6PD_C"/>
    <property type="match status" value="1"/>
</dbReference>
<dbReference type="GO" id="GO:0006006">
    <property type="term" value="P:glucose metabolic process"/>
    <property type="evidence" value="ECO:0007669"/>
    <property type="project" value="UniProtKB-KW"/>
</dbReference>
<proteinExistence type="inferred from homology"/>
<dbReference type="PANTHER" id="PTHR23429:SF0">
    <property type="entry name" value="GLUCOSE-6-PHOSPHATE 1-DEHYDROGENASE"/>
    <property type="match status" value="1"/>
</dbReference>
<keyword evidence="3 6" id="KW-0521">NADP</keyword>
<dbReference type="AlphaFoldDB" id="C8X5S2"/>
<dbReference type="UniPathway" id="UPA00115">
    <property type="reaction ID" value="UER00408"/>
</dbReference>
<feature type="binding site" evidence="6">
    <location>
        <position position="206"/>
    </location>
    <ligand>
        <name>substrate</name>
    </ligand>
</feature>
<dbReference type="HOGENOM" id="CLU_013524_5_1_7"/>
<feature type="binding site" evidence="6">
    <location>
        <position position="202"/>
    </location>
    <ligand>
        <name>substrate</name>
    </ligand>
</feature>
<dbReference type="Gene3D" id="3.40.50.720">
    <property type="entry name" value="NAD(P)-binding Rossmann-like Domain"/>
    <property type="match status" value="1"/>
</dbReference>
<feature type="binding site" evidence="6">
    <location>
        <position position="172"/>
    </location>
    <ligand>
        <name>NADP(+)</name>
        <dbReference type="ChEBI" id="CHEBI:58349"/>
    </ligand>
</feature>
<keyword evidence="4 6" id="KW-0560">Oxidoreductase</keyword>
<evidence type="ECO:0000256" key="2">
    <source>
        <dbReference type="ARBA" id="ARBA00022526"/>
    </source>
</evidence>
<dbReference type="SUPFAM" id="SSF51735">
    <property type="entry name" value="NAD(P)-binding Rossmann-fold domains"/>
    <property type="match status" value="1"/>
</dbReference>
<dbReference type="PRINTS" id="PR00079">
    <property type="entry name" value="G6PDHDRGNASE"/>
</dbReference>
<comment type="function">
    <text evidence="6">Catalyzes the oxidation of glucose 6-phosphate to 6-phosphogluconolactone.</text>
</comment>
<dbReference type="EC" id="1.1.1.49" evidence="6"/>
<comment type="caution">
    <text evidence="6">Lacks conserved residue(s) required for the propagation of feature annotation.</text>
</comment>
<evidence type="ECO:0000256" key="5">
    <source>
        <dbReference type="ARBA" id="ARBA00023277"/>
    </source>
</evidence>
<keyword evidence="2 6" id="KW-0313">Glucose metabolism</keyword>
<feature type="binding site" evidence="6">
    <location>
        <position position="369"/>
    </location>
    <ligand>
        <name>substrate</name>
    </ligand>
</feature>
<dbReference type="Pfam" id="PF00479">
    <property type="entry name" value="G6PD_N"/>
    <property type="match status" value="1"/>
</dbReference>
<dbReference type="InterPro" id="IPR022674">
    <property type="entry name" value="G6P_DH_NAD-bd"/>
</dbReference>
<feature type="binding site" evidence="6">
    <location>
        <position position="364"/>
    </location>
    <ligand>
        <name>substrate</name>
    </ligand>
</feature>
<dbReference type="PIRSF" id="PIRSF000110">
    <property type="entry name" value="G6PD"/>
    <property type="match status" value="1"/>
</dbReference>
<dbReference type="GO" id="GO:0005829">
    <property type="term" value="C:cytosol"/>
    <property type="evidence" value="ECO:0007669"/>
    <property type="project" value="TreeGrafter"/>
</dbReference>
<organism evidence="9 10">
    <name type="scientific">Desulfohalobium retbaense (strain ATCC 49708 / DSM 5692 / JCM 16813 / HR100)</name>
    <dbReference type="NCBI Taxonomy" id="485915"/>
    <lineage>
        <taxon>Bacteria</taxon>
        <taxon>Pseudomonadati</taxon>
        <taxon>Thermodesulfobacteriota</taxon>
        <taxon>Desulfovibrionia</taxon>
        <taxon>Desulfovibrionales</taxon>
        <taxon>Desulfohalobiaceae</taxon>
        <taxon>Desulfohalobium</taxon>
    </lineage>
</organism>
<dbReference type="InterPro" id="IPR001282">
    <property type="entry name" value="G6P_DH"/>
</dbReference>
<feature type="binding site" evidence="6">
    <location>
        <position position="70"/>
    </location>
    <ligand>
        <name>NADP(+)</name>
        <dbReference type="ChEBI" id="CHEBI:58349"/>
    </ligand>
</feature>
<comment type="similarity">
    <text evidence="6">Belongs to the glucose-6-phosphate dehydrogenase family.</text>
</comment>
<evidence type="ECO:0000256" key="6">
    <source>
        <dbReference type="HAMAP-Rule" id="MF_00966"/>
    </source>
</evidence>
<dbReference type="RefSeq" id="WP_015752903.1">
    <property type="nucleotide sequence ID" value="NC_013223.1"/>
</dbReference>
<feature type="domain" description="Glucose-6-phosphate dehydrogenase C-terminal" evidence="8">
    <location>
        <begin position="213"/>
        <end position="503"/>
    </location>
</feature>
<dbReference type="NCBIfam" id="TIGR00871">
    <property type="entry name" value="zwf"/>
    <property type="match status" value="1"/>
</dbReference>
<evidence type="ECO:0000256" key="4">
    <source>
        <dbReference type="ARBA" id="ARBA00023002"/>
    </source>
</evidence>
<evidence type="ECO:0000259" key="7">
    <source>
        <dbReference type="Pfam" id="PF00479"/>
    </source>
</evidence>
<comment type="catalytic activity">
    <reaction evidence="6">
        <text>D-glucose 6-phosphate + NADP(+) = 6-phospho-D-glucono-1,5-lactone + NADPH + H(+)</text>
        <dbReference type="Rhea" id="RHEA:15841"/>
        <dbReference type="ChEBI" id="CHEBI:15378"/>
        <dbReference type="ChEBI" id="CHEBI:57783"/>
        <dbReference type="ChEBI" id="CHEBI:57955"/>
        <dbReference type="ChEBI" id="CHEBI:58349"/>
        <dbReference type="ChEBI" id="CHEBI:61548"/>
        <dbReference type="EC" id="1.1.1.49"/>
    </reaction>
</comment>
<feature type="binding site" evidence="6">
    <location>
        <position position="259"/>
    </location>
    <ligand>
        <name>substrate</name>
    </ligand>
</feature>
<dbReference type="STRING" id="485915.Dret_2487"/>
<reference evidence="10" key="1">
    <citation type="submission" date="2009-09" db="EMBL/GenBank/DDBJ databases">
        <title>The complete chromosome of Desulfohalobium retbaense DSM 5692.</title>
        <authorList>
            <consortium name="US DOE Joint Genome Institute (JGI-PGF)"/>
            <person name="Lucas S."/>
            <person name="Copeland A."/>
            <person name="Lapidus A."/>
            <person name="Glavina del Rio T."/>
            <person name="Dalin E."/>
            <person name="Tice H."/>
            <person name="Bruce D."/>
            <person name="Goodwin L."/>
            <person name="Pitluck S."/>
            <person name="Kyrpides N."/>
            <person name="Mavromatis K."/>
            <person name="Ivanova N."/>
            <person name="Mikhailova N."/>
            <person name="Munk A.C."/>
            <person name="Brettin T."/>
            <person name="Detter J.C."/>
            <person name="Han C."/>
            <person name="Tapia R."/>
            <person name="Larimer F."/>
            <person name="Land M."/>
            <person name="Hauser L."/>
            <person name="Markowitz V."/>
            <person name="Cheng J.-F."/>
            <person name="Hugenholtz P."/>
            <person name="Woyke T."/>
            <person name="Wu D."/>
            <person name="Spring S."/>
            <person name="Klenk H.-P."/>
            <person name="Eisen J.A."/>
        </authorList>
    </citation>
    <scope>NUCLEOTIDE SEQUENCE [LARGE SCALE GENOMIC DNA]</scope>
    <source>
        <strain evidence="10">DSM 5692</strain>
    </source>
</reference>
<feature type="binding site" evidence="6">
    <location>
        <position position="240"/>
    </location>
    <ligand>
        <name>substrate</name>
    </ligand>
</feature>
<dbReference type="OrthoDB" id="9802739at2"/>
<dbReference type="Gene3D" id="3.30.360.10">
    <property type="entry name" value="Dihydrodipicolinate Reductase, domain 2"/>
    <property type="match status" value="1"/>
</dbReference>
<dbReference type="InterPro" id="IPR022675">
    <property type="entry name" value="G6P_DH_C"/>
</dbReference>
<dbReference type="Proteomes" id="UP000001052">
    <property type="component" value="Chromosome"/>
</dbReference>
<accession>C8X5S2</accession>
<evidence type="ECO:0000313" key="9">
    <source>
        <dbReference type="EMBL" id="ACV69769.1"/>
    </source>
</evidence>
<gene>
    <name evidence="6" type="primary">zwf</name>
    <name evidence="9" type="ordered locus">Dret_2487</name>
</gene>
<dbReference type="EMBL" id="CP001734">
    <property type="protein sequence ID" value="ACV69769.1"/>
    <property type="molecule type" value="Genomic_DNA"/>
</dbReference>
<dbReference type="GO" id="GO:0050661">
    <property type="term" value="F:NADP binding"/>
    <property type="evidence" value="ECO:0007669"/>
    <property type="project" value="UniProtKB-UniRule"/>
</dbReference>
<dbReference type="GO" id="GO:0004345">
    <property type="term" value="F:glucose-6-phosphate dehydrogenase activity"/>
    <property type="evidence" value="ECO:0007669"/>
    <property type="project" value="UniProtKB-UniRule"/>
</dbReference>
<name>C8X5S2_DESRD</name>
<dbReference type="SUPFAM" id="SSF55347">
    <property type="entry name" value="Glyceraldehyde-3-phosphate dehydrogenase-like, C-terminal domain"/>
    <property type="match status" value="1"/>
</dbReference>
<feature type="active site" description="Proton acceptor" evidence="6">
    <location>
        <position position="264"/>
    </location>
</feature>
<protein>
    <recommendedName>
        <fullName evidence="6">Glucose-6-phosphate 1-dehydrogenase</fullName>
        <shortName evidence="6">G6PD</shortName>
        <ecNumber evidence="6">1.1.1.49</ecNumber>
    </recommendedName>
</protein>
<dbReference type="HAMAP" id="MF_00966">
    <property type="entry name" value="G6PD"/>
    <property type="match status" value="1"/>
</dbReference>
<sequence length="510" mass="57287">MPEIPPPQTEIRSATTAHMSCRPDPLQEPVAIVIFGATGDLTSRKLFPALFSLFAGEVLPQRLAIIGVGRSSWSDAAFREHMHNQVAGNASYSAAAWETLAPRLRYIQQEYTGDYAPLAQRLEEIDAELGLEGNRLFYLAVPPTVYIPIADGLGASGLAAEDHGWSRFVVEKPFGRDLASAESLDASLHTHFAEHQIFRIDHYLAKETVQNILMLRFANTIFEPVWNRRYVDSVQILAAESIGVGHRAGYYDSFGVLRDMFQNHMMQLLSLCAMEPPSHFEADRVRDEKTKIYRSLRPFHPQRVQSDLVLGQYAAGEIDGAAVPAYRTERGVAKDSQTPTFAAMRLYIDNWRWQGVPFYLVSGKRLAAKRTEIRIQFKHVPYSLFRGVLSEDIAANSLVLGIQPREEVSLEFQTKSPGAKMCLRPVQMHFDYHHGTAGPVLEAYEKVLLDCLLGDQTLFWRQDGVELCWGFLDPILQGCENDPGKQPHLYTAGSWGPEAAEGFLPPWEKR</sequence>